<dbReference type="EnsemblPlants" id="AET2Gv20367300.3">
    <property type="protein sequence ID" value="AET2Gv20367300.3"/>
    <property type="gene ID" value="AET2Gv20367300"/>
</dbReference>
<keyword evidence="3" id="KW-1185">Reference proteome</keyword>
<dbReference type="InterPro" id="IPR015943">
    <property type="entry name" value="WD40/YVTN_repeat-like_dom_sf"/>
</dbReference>
<sequence length="183" mass="20309">MNRNVRSLAFADGGNQLLSSGGDGHVYHRDLRTRKCMHKAIDKGSLTGLHLTGRLLFRHRLQQQHRERVQQGRVPRREEEAAEGDREPHDRDRSDEVQPQRPGSGDKLGEGAEQNEARARPVSHRVPELARASVQPPVPLVPAGSSLSDTPAEKCCCTSCTTIRTPRTTRLESSVLTLYFSAS</sequence>
<feature type="region of interest" description="Disordered" evidence="1">
    <location>
        <begin position="63"/>
        <end position="127"/>
    </location>
</feature>
<reference evidence="2" key="4">
    <citation type="submission" date="2019-03" db="UniProtKB">
        <authorList>
            <consortium name="EnsemblPlants"/>
        </authorList>
    </citation>
    <scope>IDENTIFICATION</scope>
</reference>
<dbReference type="Gramene" id="AET2Gv20367300.3">
    <property type="protein sequence ID" value="AET2Gv20367300.3"/>
    <property type="gene ID" value="AET2Gv20367300"/>
</dbReference>
<dbReference type="SUPFAM" id="SSF50978">
    <property type="entry name" value="WD40 repeat-like"/>
    <property type="match status" value="1"/>
</dbReference>
<accession>A0A453B4Z3</accession>
<dbReference type="EnsemblPlants" id="AET2Gv20367300.1">
    <property type="protein sequence ID" value="AET2Gv20367300.1"/>
    <property type="gene ID" value="AET2Gv20367300"/>
</dbReference>
<organism evidence="2 3">
    <name type="scientific">Aegilops tauschii subsp. strangulata</name>
    <name type="common">Goatgrass</name>
    <dbReference type="NCBI Taxonomy" id="200361"/>
    <lineage>
        <taxon>Eukaryota</taxon>
        <taxon>Viridiplantae</taxon>
        <taxon>Streptophyta</taxon>
        <taxon>Embryophyta</taxon>
        <taxon>Tracheophyta</taxon>
        <taxon>Spermatophyta</taxon>
        <taxon>Magnoliopsida</taxon>
        <taxon>Liliopsida</taxon>
        <taxon>Poales</taxon>
        <taxon>Poaceae</taxon>
        <taxon>BOP clade</taxon>
        <taxon>Pooideae</taxon>
        <taxon>Triticodae</taxon>
        <taxon>Triticeae</taxon>
        <taxon>Triticinae</taxon>
        <taxon>Aegilops</taxon>
    </lineage>
</organism>
<reference evidence="2" key="5">
    <citation type="journal article" date="2021" name="G3 (Bethesda)">
        <title>Aegilops tauschii genome assembly Aet v5.0 features greater sequence contiguity and improved annotation.</title>
        <authorList>
            <person name="Wang L."/>
            <person name="Zhu T."/>
            <person name="Rodriguez J.C."/>
            <person name="Deal K.R."/>
            <person name="Dubcovsky J."/>
            <person name="McGuire P.E."/>
            <person name="Lux T."/>
            <person name="Spannagl M."/>
            <person name="Mayer K.F.X."/>
            <person name="Baldrich P."/>
            <person name="Meyers B.C."/>
            <person name="Huo N."/>
            <person name="Gu Y.Q."/>
            <person name="Zhou H."/>
            <person name="Devos K.M."/>
            <person name="Bennetzen J.L."/>
            <person name="Unver T."/>
            <person name="Budak H."/>
            <person name="Gulick P.J."/>
            <person name="Galiba G."/>
            <person name="Kalapos B."/>
            <person name="Nelson D.R."/>
            <person name="Li P."/>
            <person name="You F.M."/>
            <person name="Luo M.C."/>
            <person name="Dvorak J."/>
        </authorList>
    </citation>
    <scope>NUCLEOTIDE SEQUENCE [LARGE SCALE GENOMIC DNA]</scope>
    <source>
        <strain evidence="2">cv. AL8/78</strain>
    </source>
</reference>
<dbReference type="Proteomes" id="UP000015105">
    <property type="component" value="Chromosome 2D"/>
</dbReference>
<feature type="compositionally biased region" description="Basic and acidic residues" evidence="1">
    <location>
        <begin position="64"/>
        <end position="98"/>
    </location>
</feature>
<reference evidence="3" key="2">
    <citation type="journal article" date="2017" name="Nat. Plants">
        <title>The Aegilops tauschii genome reveals multiple impacts of transposons.</title>
        <authorList>
            <person name="Zhao G."/>
            <person name="Zou C."/>
            <person name="Li K."/>
            <person name="Wang K."/>
            <person name="Li T."/>
            <person name="Gao L."/>
            <person name="Zhang X."/>
            <person name="Wang H."/>
            <person name="Yang Z."/>
            <person name="Liu X."/>
            <person name="Jiang W."/>
            <person name="Mao L."/>
            <person name="Kong X."/>
            <person name="Jiao Y."/>
            <person name="Jia J."/>
        </authorList>
    </citation>
    <scope>NUCLEOTIDE SEQUENCE [LARGE SCALE GENOMIC DNA]</scope>
    <source>
        <strain evidence="3">cv. AL8/78</strain>
    </source>
</reference>
<dbReference type="InterPro" id="IPR036322">
    <property type="entry name" value="WD40_repeat_dom_sf"/>
</dbReference>
<dbReference type="STRING" id="200361.A0A453B4Z3"/>
<reference evidence="3" key="1">
    <citation type="journal article" date="2014" name="Science">
        <title>Ancient hybridizations among the ancestral genomes of bread wheat.</title>
        <authorList>
            <consortium name="International Wheat Genome Sequencing Consortium,"/>
            <person name="Marcussen T."/>
            <person name="Sandve S.R."/>
            <person name="Heier L."/>
            <person name="Spannagl M."/>
            <person name="Pfeifer M."/>
            <person name="Jakobsen K.S."/>
            <person name="Wulff B.B."/>
            <person name="Steuernagel B."/>
            <person name="Mayer K.F."/>
            <person name="Olsen O.A."/>
        </authorList>
    </citation>
    <scope>NUCLEOTIDE SEQUENCE [LARGE SCALE GENOMIC DNA]</scope>
    <source>
        <strain evidence="3">cv. AL8/78</strain>
    </source>
</reference>
<evidence type="ECO:0000313" key="3">
    <source>
        <dbReference type="Proteomes" id="UP000015105"/>
    </source>
</evidence>
<protein>
    <submittedName>
        <fullName evidence="2">Uncharacterized protein</fullName>
    </submittedName>
</protein>
<evidence type="ECO:0000256" key="1">
    <source>
        <dbReference type="SAM" id="MobiDB-lite"/>
    </source>
</evidence>
<dbReference type="Gramene" id="AET2Gv20367300.1">
    <property type="protein sequence ID" value="AET2Gv20367300.1"/>
    <property type="gene ID" value="AET2Gv20367300"/>
</dbReference>
<proteinExistence type="predicted"/>
<name>A0A453B4Z3_AEGTS</name>
<dbReference type="Gene3D" id="2.130.10.10">
    <property type="entry name" value="YVTN repeat-like/Quinoprotein amine dehydrogenase"/>
    <property type="match status" value="1"/>
</dbReference>
<reference evidence="2" key="3">
    <citation type="journal article" date="2017" name="Nature">
        <title>Genome sequence of the progenitor of the wheat D genome Aegilops tauschii.</title>
        <authorList>
            <person name="Luo M.C."/>
            <person name="Gu Y.Q."/>
            <person name="Puiu D."/>
            <person name="Wang H."/>
            <person name="Twardziok S.O."/>
            <person name="Deal K.R."/>
            <person name="Huo N."/>
            <person name="Zhu T."/>
            <person name="Wang L."/>
            <person name="Wang Y."/>
            <person name="McGuire P.E."/>
            <person name="Liu S."/>
            <person name="Long H."/>
            <person name="Ramasamy R.K."/>
            <person name="Rodriguez J.C."/>
            <person name="Van S.L."/>
            <person name="Yuan L."/>
            <person name="Wang Z."/>
            <person name="Xia Z."/>
            <person name="Xiao L."/>
            <person name="Anderson O.D."/>
            <person name="Ouyang S."/>
            <person name="Liang Y."/>
            <person name="Zimin A.V."/>
            <person name="Pertea G."/>
            <person name="Qi P."/>
            <person name="Bennetzen J.L."/>
            <person name="Dai X."/>
            <person name="Dawson M.W."/>
            <person name="Muller H.G."/>
            <person name="Kugler K."/>
            <person name="Rivarola-Duarte L."/>
            <person name="Spannagl M."/>
            <person name="Mayer K.F.X."/>
            <person name="Lu F.H."/>
            <person name="Bevan M.W."/>
            <person name="Leroy P."/>
            <person name="Li P."/>
            <person name="You F.M."/>
            <person name="Sun Q."/>
            <person name="Liu Z."/>
            <person name="Lyons E."/>
            <person name="Wicker T."/>
            <person name="Salzberg S.L."/>
            <person name="Devos K.M."/>
            <person name="Dvorak J."/>
        </authorList>
    </citation>
    <scope>NUCLEOTIDE SEQUENCE [LARGE SCALE GENOMIC DNA]</scope>
    <source>
        <strain evidence="2">cv. AL8/78</strain>
    </source>
</reference>
<evidence type="ECO:0000313" key="2">
    <source>
        <dbReference type="EnsemblPlants" id="AET2Gv20367300.1"/>
    </source>
</evidence>
<dbReference type="AlphaFoldDB" id="A0A453B4Z3"/>
<dbReference type="Gramene" id="AET2Gv20367300.2">
    <property type="protein sequence ID" value="AET2Gv20367300.2"/>
    <property type="gene ID" value="AET2Gv20367300"/>
</dbReference>
<dbReference type="EnsemblPlants" id="AET2Gv20367300.2">
    <property type="protein sequence ID" value="AET2Gv20367300.2"/>
    <property type="gene ID" value="AET2Gv20367300"/>
</dbReference>
<feature type="compositionally biased region" description="Basic and acidic residues" evidence="1">
    <location>
        <begin position="107"/>
        <end position="119"/>
    </location>
</feature>